<organism evidence="1 2">
    <name type="scientific">Succiniclasticum ruminis</name>
    <dbReference type="NCBI Taxonomy" id="40841"/>
    <lineage>
        <taxon>Bacteria</taxon>
        <taxon>Bacillati</taxon>
        <taxon>Bacillota</taxon>
        <taxon>Negativicutes</taxon>
        <taxon>Acidaminococcales</taxon>
        <taxon>Acidaminococcaceae</taxon>
        <taxon>Succiniclasticum</taxon>
    </lineage>
</organism>
<reference evidence="2" key="1">
    <citation type="submission" date="2016-10" db="EMBL/GenBank/DDBJ databases">
        <authorList>
            <person name="Varghese N."/>
            <person name="Submissions S."/>
        </authorList>
    </citation>
    <scope>NUCLEOTIDE SEQUENCE [LARGE SCALE GENOMIC DNA]</scope>
    <source>
        <strain evidence="2">DSM 11005</strain>
    </source>
</reference>
<dbReference type="OrthoDB" id="4461979at2"/>
<dbReference type="Proteomes" id="UP000198943">
    <property type="component" value="Unassembled WGS sequence"/>
</dbReference>
<dbReference type="CDD" id="cd00085">
    <property type="entry name" value="HNHc"/>
    <property type="match status" value="1"/>
</dbReference>
<protein>
    <recommendedName>
        <fullName evidence="3">HNH endonuclease</fullName>
    </recommendedName>
</protein>
<evidence type="ECO:0008006" key="3">
    <source>
        <dbReference type="Google" id="ProtNLM"/>
    </source>
</evidence>
<accession>A0A1G6KQD0</accession>
<keyword evidence="2" id="KW-1185">Reference proteome</keyword>
<dbReference type="Gene3D" id="1.10.30.50">
    <property type="match status" value="1"/>
</dbReference>
<name>A0A1G6KQD0_9FIRM</name>
<gene>
    <name evidence="1" type="ORF">SAMN04487864_10544</name>
</gene>
<evidence type="ECO:0000313" key="1">
    <source>
        <dbReference type="EMBL" id="SDC33299.1"/>
    </source>
</evidence>
<sequence>MSANDIGVNALIAACKALTENNVEEGKNIIQEKYPHQKPLKSRKSFTKKEQVTIFLRDGFIDRYSGDRLIFPGVLCILSHIMPDVFPYQDNWKTDECHQAWWKLFPSIDHIVPLAFGGTNDDDNLVCTSMKRNLAKSTSTLEEIGWNIHPAGNLSEWDGLLSWFMAYIPEHPELLEDVAIRRWFETCQALKVEKHLKK</sequence>
<dbReference type="EMBL" id="FMYW01000005">
    <property type="protein sequence ID" value="SDC33299.1"/>
    <property type="molecule type" value="Genomic_DNA"/>
</dbReference>
<dbReference type="AlphaFoldDB" id="A0A1G6KQD0"/>
<dbReference type="InterPro" id="IPR003615">
    <property type="entry name" value="HNH_nuc"/>
</dbReference>
<proteinExistence type="predicted"/>
<evidence type="ECO:0000313" key="2">
    <source>
        <dbReference type="Proteomes" id="UP000198943"/>
    </source>
</evidence>
<dbReference type="RefSeq" id="WP_093729985.1">
    <property type="nucleotide sequence ID" value="NZ_FMYW01000005.1"/>
</dbReference>